<keyword evidence="3" id="KW-1185">Reference proteome</keyword>
<keyword evidence="1" id="KW-1133">Transmembrane helix</keyword>
<organism evidence="2 3">
    <name type="scientific">Actinoplanes auranticolor</name>
    <dbReference type="NCBI Taxonomy" id="47988"/>
    <lineage>
        <taxon>Bacteria</taxon>
        <taxon>Bacillati</taxon>
        <taxon>Actinomycetota</taxon>
        <taxon>Actinomycetes</taxon>
        <taxon>Micromonosporales</taxon>
        <taxon>Micromonosporaceae</taxon>
        <taxon>Actinoplanes</taxon>
    </lineage>
</organism>
<feature type="transmembrane region" description="Helical" evidence="1">
    <location>
        <begin position="41"/>
        <end position="62"/>
    </location>
</feature>
<keyword evidence="1" id="KW-0812">Transmembrane</keyword>
<protein>
    <submittedName>
        <fullName evidence="2">Uncharacterized protein</fullName>
    </submittedName>
</protein>
<sequence length="104" mass="10873">MSRARKISLSLLLLVIAVALAVWSLFLSGRGLDDADKMSSVAGLIVSFPLGVASLVFAILAWRDGRQPRSTAPGKAGSHFTVTAGRDAYTAEQMTIKQGDGPAA</sequence>
<dbReference type="Proteomes" id="UP000681340">
    <property type="component" value="Unassembled WGS sequence"/>
</dbReference>
<comment type="caution">
    <text evidence="2">The sequence shown here is derived from an EMBL/GenBank/DDBJ whole genome shotgun (WGS) entry which is preliminary data.</text>
</comment>
<proteinExistence type="predicted"/>
<evidence type="ECO:0000313" key="2">
    <source>
        <dbReference type="EMBL" id="GIM62980.1"/>
    </source>
</evidence>
<dbReference type="AlphaFoldDB" id="A0A919S459"/>
<reference evidence="2" key="1">
    <citation type="submission" date="2021-03" db="EMBL/GenBank/DDBJ databases">
        <title>Whole genome shotgun sequence of Actinoplanes auranticolor NBRC 12245.</title>
        <authorList>
            <person name="Komaki H."/>
            <person name="Tamura T."/>
        </authorList>
    </citation>
    <scope>NUCLEOTIDE SEQUENCE</scope>
    <source>
        <strain evidence="2">NBRC 12245</strain>
    </source>
</reference>
<keyword evidence="1" id="KW-0472">Membrane</keyword>
<dbReference type="RefSeq" id="WP_212986267.1">
    <property type="nucleotide sequence ID" value="NZ_BAABEA010000029.1"/>
</dbReference>
<name>A0A919S459_9ACTN</name>
<dbReference type="EMBL" id="BOQL01000001">
    <property type="protein sequence ID" value="GIM62980.1"/>
    <property type="molecule type" value="Genomic_DNA"/>
</dbReference>
<evidence type="ECO:0000256" key="1">
    <source>
        <dbReference type="SAM" id="Phobius"/>
    </source>
</evidence>
<evidence type="ECO:0000313" key="3">
    <source>
        <dbReference type="Proteomes" id="UP000681340"/>
    </source>
</evidence>
<accession>A0A919S459</accession>
<gene>
    <name evidence="2" type="ORF">Aau02nite_01080</name>
</gene>